<dbReference type="Pfam" id="PF03468">
    <property type="entry name" value="XS"/>
    <property type="match status" value="1"/>
</dbReference>
<feature type="domain" description="XS" evidence="4">
    <location>
        <begin position="114"/>
        <end position="222"/>
    </location>
</feature>
<name>A0A2I0VZS9_9ASPA</name>
<evidence type="ECO:0000256" key="2">
    <source>
        <dbReference type="ARBA" id="ARBA00023158"/>
    </source>
</evidence>
<feature type="domain" description="Factor of DNA methylation 1-5/IDN2" evidence="5">
    <location>
        <begin position="499"/>
        <end position="629"/>
    </location>
</feature>
<protein>
    <submittedName>
        <fullName evidence="7">Uncharacterized protein</fullName>
    </submittedName>
</protein>
<evidence type="ECO:0000256" key="3">
    <source>
        <dbReference type="SAM" id="MobiDB-lite"/>
    </source>
</evidence>
<evidence type="ECO:0000259" key="6">
    <source>
        <dbReference type="Pfam" id="PF03470"/>
    </source>
</evidence>
<reference evidence="7 8" key="1">
    <citation type="journal article" date="2016" name="Sci. Rep.">
        <title>The Dendrobium catenatum Lindl. genome sequence provides insights into polysaccharide synthase, floral development and adaptive evolution.</title>
        <authorList>
            <person name="Zhang G.Q."/>
            <person name="Xu Q."/>
            <person name="Bian C."/>
            <person name="Tsai W.C."/>
            <person name="Yeh C.M."/>
            <person name="Liu K.W."/>
            <person name="Yoshida K."/>
            <person name="Zhang L.S."/>
            <person name="Chang S.B."/>
            <person name="Chen F."/>
            <person name="Shi Y."/>
            <person name="Su Y.Y."/>
            <person name="Zhang Y.Q."/>
            <person name="Chen L.J."/>
            <person name="Yin Y."/>
            <person name="Lin M."/>
            <person name="Huang H."/>
            <person name="Deng H."/>
            <person name="Wang Z.W."/>
            <person name="Zhu S.L."/>
            <person name="Zhao X."/>
            <person name="Deng C."/>
            <person name="Niu S.C."/>
            <person name="Huang J."/>
            <person name="Wang M."/>
            <person name="Liu G.H."/>
            <person name="Yang H.J."/>
            <person name="Xiao X.J."/>
            <person name="Hsiao Y.Y."/>
            <person name="Wu W.L."/>
            <person name="Chen Y.Y."/>
            <person name="Mitsuda N."/>
            <person name="Ohme-Takagi M."/>
            <person name="Luo Y.B."/>
            <person name="Van de Peer Y."/>
            <person name="Liu Z.J."/>
        </authorList>
    </citation>
    <scope>NUCLEOTIDE SEQUENCE [LARGE SCALE GENOMIC DNA]</scope>
    <source>
        <tissue evidence="7">The whole plant</tissue>
    </source>
</reference>
<evidence type="ECO:0000313" key="7">
    <source>
        <dbReference type="EMBL" id="PKU68899.1"/>
    </source>
</evidence>
<gene>
    <name evidence="7" type="ORF">MA16_Dca010643</name>
</gene>
<dbReference type="PANTHER" id="PTHR21596:SF3">
    <property type="entry name" value="FACTOR OF DNA METHYLATION 1-RELATED"/>
    <property type="match status" value="1"/>
</dbReference>
<dbReference type="Gene3D" id="3.30.70.2890">
    <property type="entry name" value="XS domain"/>
    <property type="match status" value="1"/>
</dbReference>
<sequence>MDSSSDETSEISDSEIDDYEAKTYVQLKTEKLKVKVSDGSYRCPFCLGKKRQDYLYKDLLQHASGISTSNRKAKVKANHQALVKFLKNDLANTSNSSPQLMIVKQGPSKAKQPDQFVWPWMGIVVNIPTEFRNGKYVGESGNRLKGQLSRFNPLKVHALWNFKGFTGNAVVDFSKDWTGFKNAMAFENHFDADHFGKRDWVEKDNHGPGIYGWVARADDYNSGGPVGDHLRKNGDLKTVGDITEEESRKTSKLVQDLATRIEVKKKHIEELEGKYNETTLSLDKMMEERDKLHESYNSEIQRMQRLAQDHSRRIFEENEKLTIELDSKRNELAARSKQLDELVTQSDSDKRKLEDEKKKHALKNSSLELASMEQKKADEDVLKLVEDQKNEKEDAMRRILLLEKQLDAKQKLELEIQQLKGNLQVMKHMGGEDGKVNSKIEELNEALKEKMEELEDLDALNQALVVQERKSNDELQEARKELLSGLSEILNNRTIIGIKRMGELNEKIFHNACIKKYRKDNADVKAAELCSKWQDELKKPEWHPFKMVTVDGKLQEIIQDDDNRLTALKGEFGEEVYEAVSTALLEMNKYNPSGRYVVPELWNFKDERKAALKEVIQYVLQQWKTNKRKR</sequence>
<feature type="domain" description="Zinc finger-XS" evidence="6">
    <location>
        <begin position="43"/>
        <end position="83"/>
    </location>
</feature>
<dbReference type="EMBL" id="KZ503042">
    <property type="protein sequence ID" value="PKU68899.1"/>
    <property type="molecule type" value="Genomic_DNA"/>
</dbReference>
<keyword evidence="8" id="KW-1185">Reference proteome</keyword>
<dbReference type="Proteomes" id="UP000233837">
    <property type="component" value="Unassembled WGS sequence"/>
</dbReference>
<dbReference type="InterPro" id="IPR005379">
    <property type="entry name" value="FDM1-5/IDN2_XH"/>
</dbReference>
<proteinExistence type="predicted"/>
<dbReference type="PANTHER" id="PTHR21596">
    <property type="entry name" value="RIBONUCLEASE P SUBUNIT P38"/>
    <property type="match status" value="1"/>
</dbReference>
<feature type="compositionally biased region" description="Basic and acidic residues" evidence="3">
    <location>
        <begin position="347"/>
        <end position="358"/>
    </location>
</feature>
<keyword evidence="1" id="KW-0175">Coiled coil</keyword>
<accession>A0A2I0VZS9</accession>
<dbReference type="InterPro" id="IPR045177">
    <property type="entry name" value="FDM1-5/IDN2"/>
</dbReference>
<dbReference type="OrthoDB" id="1892195at2759"/>
<keyword evidence="2" id="KW-0943">RNA-mediated gene silencing</keyword>
<dbReference type="Pfam" id="PF03470">
    <property type="entry name" value="zf-XS"/>
    <property type="match status" value="1"/>
</dbReference>
<evidence type="ECO:0000256" key="1">
    <source>
        <dbReference type="ARBA" id="ARBA00023054"/>
    </source>
</evidence>
<evidence type="ECO:0000259" key="4">
    <source>
        <dbReference type="Pfam" id="PF03468"/>
    </source>
</evidence>
<dbReference type="AlphaFoldDB" id="A0A2I0VZS9"/>
<evidence type="ECO:0000259" key="5">
    <source>
        <dbReference type="Pfam" id="PF03469"/>
    </source>
</evidence>
<feature type="region of interest" description="Disordered" evidence="3">
    <location>
        <begin position="340"/>
        <end position="359"/>
    </location>
</feature>
<dbReference type="CDD" id="cd12266">
    <property type="entry name" value="RRM_like_XS"/>
    <property type="match status" value="1"/>
</dbReference>
<dbReference type="Pfam" id="PF03469">
    <property type="entry name" value="XH"/>
    <property type="match status" value="1"/>
</dbReference>
<dbReference type="STRING" id="906689.A0A2I0VZS9"/>
<dbReference type="InterPro" id="IPR005381">
    <property type="entry name" value="Znf-XS_domain"/>
</dbReference>
<evidence type="ECO:0000313" key="8">
    <source>
        <dbReference type="Proteomes" id="UP000233837"/>
    </source>
</evidence>
<reference evidence="7 8" key="2">
    <citation type="journal article" date="2017" name="Nature">
        <title>The Apostasia genome and the evolution of orchids.</title>
        <authorList>
            <person name="Zhang G.Q."/>
            <person name="Liu K.W."/>
            <person name="Li Z."/>
            <person name="Lohaus R."/>
            <person name="Hsiao Y.Y."/>
            <person name="Niu S.C."/>
            <person name="Wang J.Y."/>
            <person name="Lin Y.C."/>
            <person name="Xu Q."/>
            <person name="Chen L.J."/>
            <person name="Yoshida K."/>
            <person name="Fujiwara S."/>
            <person name="Wang Z.W."/>
            <person name="Zhang Y.Q."/>
            <person name="Mitsuda N."/>
            <person name="Wang M."/>
            <person name="Liu G.H."/>
            <person name="Pecoraro L."/>
            <person name="Huang H.X."/>
            <person name="Xiao X.J."/>
            <person name="Lin M."/>
            <person name="Wu X.Y."/>
            <person name="Wu W.L."/>
            <person name="Chen Y.Y."/>
            <person name="Chang S.B."/>
            <person name="Sakamoto S."/>
            <person name="Ohme-Takagi M."/>
            <person name="Yagi M."/>
            <person name="Zeng S.J."/>
            <person name="Shen C.Y."/>
            <person name="Yeh C.M."/>
            <person name="Luo Y.B."/>
            <person name="Tsai W.C."/>
            <person name="Van de Peer Y."/>
            <person name="Liu Z.J."/>
        </authorList>
    </citation>
    <scope>NUCLEOTIDE SEQUENCE [LARGE SCALE GENOMIC DNA]</scope>
    <source>
        <tissue evidence="7">The whole plant</tissue>
    </source>
</reference>
<dbReference type="InterPro" id="IPR005380">
    <property type="entry name" value="XS_domain"/>
</dbReference>
<dbReference type="GO" id="GO:0080188">
    <property type="term" value="P:gene silencing by siRNA-directed DNA methylation"/>
    <property type="evidence" value="ECO:0007669"/>
    <property type="project" value="InterPro"/>
</dbReference>
<organism evidence="7 8">
    <name type="scientific">Dendrobium catenatum</name>
    <dbReference type="NCBI Taxonomy" id="906689"/>
    <lineage>
        <taxon>Eukaryota</taxon>
        <taxon>Viridiplantae</taxon>
        <taxon>Streptophyta</taxon>
        <taxon>Embryophyta</taxon>
        <taxon>Tracheophyta</taxon>
        <taxon>Spermatophyta</taxon>
        <taxon>Magnoliopsida</taxon>
        <taxon>Liliopsida</taxon>
        <taxon>Asparagales</taxon>
        <taxon>Orchidaceae</taxon>
        <taxon>Epidendroideae</taxon>
        <taxon>Malaxideae</taxon>
        <taxon>Dendrobiinae</taxon>
        <taxon>Dendrobium</taxon>
    </lineage>
</organism>
<dbReference type="InterPro" id="IPR038588">
    <property type="entry name" value="XS_domain_sf"/>
</dbReference>